<feature type="compositionally biased region" description="Low complexity" evidence="1">
    <location>
        <begin position="328"/>
        <end position="345"/>
    </location>
</feature>
<evidence type="ECO:0008006" key="6">
    <source>
        <dbReference type="Google" id="ProtNLM"/>
    </source>
</evidence>
<evidence type="ECO:0000256" key="1">
    <source>
        <dbReference type="SAM" id="MobiDB-lite"/>
    </source>
</evidence>
<keyword evidence="2" id="KW-0812">Transmembrane</keyword>
<feature type="chain" id="PRO_5044820103" description="Letm1 RBD domain-containing protein" evidence="3">
    <location>
        <begin position="29"/>
        <end position="753"/>
    </location>
</feature>
<feature type="region of interest" description="Disordered" evidence="1">
    <location>
        <begin position="321"/>
        <end position="345"/>
    </location>
</feature>
<feature type="compositionally biased region" description="Low complexity" evidence="1">
    <location>
        <begin position="103"/>
        <end position="116"/>
    </location>
</feature>
<keyword evidence="5" id="KW-1185">Reference proteome</keyword>
<feature type="compositionally biased region" description="Gly residues" evidence="1">
    <location>
        <begin position="396"/>
        <end position="408"/>
    </location>
</feature>
<dbReference type="EMBL" id="JALLBG020000161">
    <property type="protein sequence ID" value="KAL3761050.1"/>
    <property type="molecule type" value="Genomic_DNA"/>
</dbReference>
<feature type="region of interest" description="Disordered" evidence="1">
    <location>
        <begin position="153"/>
        <end position="187"/>
    </location>
</feature>
<evidence type="ECO:0000256" key="3">
    <source>
        <dbReference type="SAM" id="SignalP"/>
    </source>
</evidence>
<keyword evidence="2" id="KW-1133">Transmembrane helix</keyword>
<gene>
    <name evidence="4" type="ORF">ACHAWU_005187</name>
</gene>
<accession>A0ABD3MAB8</accession>
<feature type="signal peptide" evidence="3">
    <location>
        <begin position="1"/>
        <end position="28"/>
    </location>
</feature>
<reference evidence="4 5" key="1">
    <citation type="submission" date="2024-10" db="EMBL/GenBank/DDBJ databases">
        <title>Updated reference genomes for cyclostephanoid diatoms.</title>
        <authorList>
            <person name="Roberts W.R."/>
            <person name="Alverson A.J."/>
        </authorList>
    </citation>
    <scope>NUCLEOTIDE SEQUENCE [LARGE SCALE GENOMIC DNA]</scope>
    <source>
        <strain evidence="4 5">AJA232-27</strain>
    </source>
</reference>
<evidence type="ECO:0000313" key="5">
    <source>
        <dbReference type="Proteomes" id="UP001530293"/>
    </source>
</evidence>
<protein>
    <recommendedName>
        <fullName evidence="6">Letm1 RBD domain-containing protein</fullName>
    </recommendedName>
</protein>
<feature type="region of interest" description="Disordered" evidence="1">
    <location>
        <begin position="98"/>
        <end position="129"/>
    </location>
</feature>
<feature type="region of interest" description="Disordered" evidence="1">
    <location>
        <begin position="385"/>
        <end position="416"/>
    </location>
</feature>
<evidence type="ECO:0000313" key="4">
    <source>
        <dbReference type="EMBL" id="KAL3761050.1"/>
    </source>
</evidence>
<proteinExistence type="predicted"/>
<evidence type="ECO:0000256" key="2">
    <source>
        <dbReference type="SAM" id="Phobius"/>
    </source>
</evidence>
<feature type="transmembrane region" description="Helical" evidence="2">
    <location>
        <begin position="649"/>
        <end position="672"/>
    </location>
</feature>
<keyword evidence="3" id="KW-0732">Signal</keyword>
<keyword evidence="2" id="KW-0472">Membrane</keyword>
<organism evidence="4 5">
    <name type="scientific">Discostella pseudostelligera</name>
    <dbReference type="NCBI Taxonomy" id="259834"/>
    <lineage>
        <taxon>Eukaryota</taxon>
        <taxon>Sar</taxon>
        <taxon>Stramenopiles</taxon>
        <taxon>Ochrophyta</taxon>
        <taxon>Bacillariophyta</taxon>
        <taxon>Coscinodiscophyceae</taxon>
        <taxon>Thalassiosirophycidae</taxon>
        <taxon>Stephanodiscales</taxon>
        <taxon>Stephanodiscaceae</taxon>
        <taxon>Discostella</taxon>
    </lineage>
</organism>
<feature type="compositionally biased region" description="Low complexity" evidence="1">
    <location>
        <begin position="163"/>
        <end position="184"/>
    </location>
</feature>
<dbReference type="Proteomes" id="UP001530293">
    <property type="component" value="Unassembled WGS sequence"/>
</dbReference>
<comment type="caution">
    <text evidence="4">The sequence shown here is derived from an EMBL/GenBank/DDBJ whole genome shotgun (WGS) entry which is preliminary data.</text>
</comment>
<dbReference type="AlphaFoldDB" id="A0ABD3MAB8"/>
<feature type="region of interest" description="Disordered" evidence="1">
    <location>
        <begin position="296"/>
        <end position="315"/>
    </location>
</feature>
<sequence length="753" mass="83164">MTAFERRPVVRAAAAIAIARSLLILTTASVATVSNNHHGGAIFVSAFTTPLHGNSLLRYVPDARNVAEVSTATTSAAATAIRHYRYGGLSCRWATMPKDKEASTSTTSDTSSTSNSMPPPEKKMNASKLRQLKDRMWVRETLEDITAAEFASSLSVEEEDDNNNNNSGGDASSSNGSNGKYNNNGRRKRAVDFDNVLKKLDSRIEAMCIITTPESAQRLNQTCHIIDRRVFGSGSGSEEDDAEEEGRDNTYHYENACYSLDENVGMGSVVYTPQQREALLSRLISTRMRLVNFIEGNASEGSGGSSSEDEEESIDDIRSQLVLPTEDSTTSSSTAGLSSTSTATSFDPSLYVREDGTVDWDGALQDREALKKFGSAVWSRINGQDPEEANENANGDGNGVAGGSGGGMSHSPTKAVTAKIEETDAIREKREQLNTLISELQQMEVEHIKLLNSAISAGQAVANVNLATVDANLRRRIRESSEILETKKAQVTFQTLNYELERIYTYLEGELGNTAAKGYIPLQDRLNVAEFGLLESQLDSFTRQIELGESLDSDVLAVVADQLVDFKRRLGIDYYVTGLTLDMEAIQVFLKDIWVKTKNGFAFYVKGTRLFYDDVVFCTSLILRALQGYTLKPREVRTLRRTFKDTITFIPVVIILLIPLSPIGHVLVFGAIQRVFPDFFPSCFTERRQNLLELYESTEYSAVTIDETWQQQLIRISKAIRILFLELVTKLYTSLGGRVMSEKSDESNDNEQG</sequence>
<name>A0ABD3MAB8_9STRA</name>